<feature type="region of interest" description="Disordered" evidence="1">
    <location>
        <begin position="27"/>
        <end position="47"/>
    </location>
</feature>
<feature type="signal peptide" evidence="2">
    <location>
        <begin position="1"/>
        <end position="23"/>
    </location>
</feature>
<reference evidence="4 5" key="1">
    <citation type="submission" date="2019-12" db="EMBL/GenBank/DDBJ databases">
        <title>Paenibacillus sp. nov., an endophytic bacterium isolated from the stem of Dendrobium.</title>
        <authorList>
            <person name="Zhao R."/>
        </authorList>
    </citation>
    <scope>NUCLEOTIDE SEQUENCE [LARGE SCALE GENOMIC DNA]</scope>
    <source>
        <strain evidence="4 5">HJL G12</strain>
    </source>
</reference>
<dbReference type="PANTHER" id="PTHR43649">
    <property type="entry name" value="ARABINOSE-BINDING PROTEIN-RELATED"/>
    <property type="match status" value="1"/>
</dbReference>
<dbReference type="PROSITE" id="PS50222">
    <property type="entry name" value="EF_HAND_2"/>
    <property type="match status" value="1"/>
</dbReference>
<dbReference type="RefSeq" id="WP_160497429.1">
    <property type="nucleotide sequence ID" value="NZ_WUBI01000001.1"/>
</dbReference>
<dbReference type="Proteomes" id="UP000460318">
    <property type="component" value="Unassembled WGS sequence"/>
</dbReference>
<name>A0A7X3IHD1_9BACL</name>
<evidence type="ECO:0000313" key="4">
    <source>
        <dbReference type="EMBL" id="MWV43968.1"/>
    </source>
</evidence>
<keyword evidence="5" id="KW-1185">Reference proteome</keyword>
<dbReference type="Gene3D" id="3.40.190.10">
    <property type="entry name" value="Periplasmic binding protein-like II"/>
    <property type="match status" value="1"/>
</dbReference>
<protein>
    <submittedName>
        <fullName evidence="4">Extracellular solute-binding protein</fullName>
    </submittedName>
</protein>
<dbReference type="AlphaFoldDB" id="A0A7X3IHD1"/>
<dbReference type="SUPFAM" id="SSF53850">
    <property type="entry name" value="Periplasmic binding protein-like II"/>
    <property type="match status" value="1"/>
</dbReference>
<dbReference type="Pfam" id="PF01547">
    <property type="entry name" value="SBP_bac_1"/>
    <property type="match status" value="1"/>
</dbReference>
<comment type="caution">
    <text evidence="4">The sequence shown here is derived from an EMBL/GenBank/DDBJ whole genome shotgun (WGS) entry which is preliminary data.</text>
</comment>
<evidence type="ECO:0000256" key="1">
    <source>
        <dbReference type="SAM" id="MobiDB-lite"/>
    </source>
</evidence>
<gene>
    <name evidence="4" type="ORF">GRF59_10010</name>
</gene>
<dbReference type="PANTHER" id="PTHR43649:SF12">
    <property type="entry name" value="DIACETYLCHITOBIOSE BINDING PROTEIN DASA"/>
    <property type="match status" value="1"/>
</dbReference>
<feature type="chain" id="PRO_5039455373" evidence="2">
    <location>
        <begin position="24"/>
        <end position="449"/>
    </location>
</feature>
<keyword evidence="2" id="KW-0732">Signal</keyword>
<organism evidence="4 5">
    <name type="scientific">Paenibacillus dendrobii</name>
    <dbReference type="NCBI Taxonomy" id="2691084"/>
    <lineage>
        <taxon>Bacteria</taxon>
        <taxon>Bacillati</taxon>
        <taxon>Bacillota</taxon>
        <taxon>Bacilli</taxon>
        <taxon>Bacillales</taxon>
        <taxon>Paenibacillaceae</taxon>
        <taxon>Paenibacillus</taxon>
    </lineage>
</organism>
<accession>A0A7X3IHD1</accession>
<evidence type="ECO:0000259" key="3">
    <source>
        <dbReference type="PROSITE" id="PS50222"/>
    </source>
</evidence>
<evidence type="ECO:0000313" key="5">
    <source>
        <dbReference type="Proteomes" id="UP000460318"/>
    </source>
</evidence>
<proteinExistence type="predicted"/>
<sequence length="449" mass="50740">MTIQTKKYTIVLLMMMMLLSACGSKSDSGDGKTDEAQNNGSASKERVVTVYEDAKRAESEEMKKKIADFTKETGIKVELNIVPGDGVEIYKKIDVDMISNEKTDIIRLTNPILIDKYGSNGWLYPLDELMAKENYDATKIYGKYLPKFQDGKTYVLPDQAGKWAVYYNKKIFDDAGVPYPSGEWTWDDYIETAKKLTNPAKGIYGSYMLDYDNYMYMLARQYDVSGYKEDGTSNYDDPAFKKALQFFGDLGTVQKIQPSWLEFKSKKLSWDGFMSGDYGMHFIGTWYTNQFKDKTTYPRDWKVGITQIPVPADGKGNNNFGIVAGYGINKNAAHLDDAYTYVKWMAENSYKYNGNLPARVDLSDEDIKALFQKTSDDLSGEITVEELDKALISNNLGFVDEKITGPGSTEYSNIILQEAELYLVGQKSLDDTIKSIKERADRAIKDAAQ</sequence>
<dbReference type="InterPro" id="IPR050490">
    <property type="entry name" value="Bact_solute-bd_prot1"/>
</dbReference>
<dbReference type="CDD" id="cd13585">
    <property type="entry name" value="PBP2_TMBP_like"/>
    <property type="match status" value="1"/>
</dbReference>
<dbReference type="PROSITE" id="PS51257">
    <property type="entry name" value="PROKAR_LIPOPROTEIN"/>
    <property type="match status" value="1"/>
</dbReference>
<evidence type="ECO:0000256" key="2">
    <source>
        <dbReference type="SAM" id="SignalP"/>
    </source>
</evidence>
<feature type="domain" description="EF-hand" evidence="3">
    <location>
        <begin position="362"/>
        <end position="397"/>
    </location>
</feature>
<dbReference type="EMBL" id="WUBI01000001">
    <property type="protein sequence ID" value="MWV43968.1"/>
    <property type="molecule type" value="Genomic_DNA"/>
</dbReference>
<dbReference type="InterPro" id="IPR002048">
    <property type="entry name" value="EF_hand_dom"/>
</dbReference>
<dbReference type="GO" id="GO:0005509">
    <property type="term" value="F:calcium ion binding"/>
    <property type="evidence" value="ECO:0007669"/>
    <property type="project" value="InterPro"/>
</dbReference>
<dbReference type="InterPro" id="IPR006059">
    <property type="entry name" value="SBP"/>
</dbReference>